<proteinExistence type="predicted"/>
<feature type="transmembrane region" description="Helical" evidence="1">
    <location>
        <begin position="40"/>
        <end position="63"/>
    </location>
</feature>
<dbReference type="Pfam" id="PF00563">
    <property type="entry name" value="EAL"/>
    <property type="match status" value="1"/>
</dbReference>
<feature type="transmembrane region" description="Helical" evidence="1">
    <location>
        <begin position="135"/>
        <end position="158"/>
    </location>
</feature>
<dbReference type="InterPro" id="IPR035919">
    <property type="entry name" value="EAL_sf"/>
</dbReference>
<feature type="transmembrane region" description="Helical" evidence="1">
    <location>
        <begin position="110"/>
        <end position="129"/>
    </location>
</feature>
<evidence type="ECO:0000259" key="4">
    <source>
        <dbReference type="PROSITE" id="PS50887"/>
    </source>
</evidence>
<keyword evidence="1" id="KW-0472">Membrane</keyword>
<dbReference type="EMBL" id="CP096040">
    <property type="protein sequence ID" value="USQ96694.1"/>
    <property type="molecule type" value="Genomic_DNA"/>
</dbReference>
<gene>
    <name evidence="5" type="ORF">MZV50_03675</name>
</gene>
<dbReference type="PROSITE" id="PS50113">
    <property type="entry name" value="PAC"/>
    <property type="match status" value="1"/>
</dbReference>
<dbReference type="SMART" id="SM00267">
    <property type="entry name" value="GGDEF"/>
    <property type="match status" value="1"/>
</dbReference>
<dbReference type="SUPFAM" id="SSF55785">
    <property type="entry name" value="PYP-like sensor domain (PAS domain)"/>
    <property type="match status" value="1"/>
</dbReference>
<dbReference type="InterPro" id="IPR000014">
    <property type="entry name" value="PAS"/>
</dbReference>
<dbReference type="SUPFAM" id="SSF141868">
    <property type="entry name" value="EAL domain-like"/>
    <property type="match status" value="1"/>
</dbReference>
<evidence type="ECO:0000256" key="1">
    <source>
        <dbReference type="SAM" id="Phobius"/>
    </source>
</evidence>
<dbReference type="Pfam" id="PF00990">
    <property type="entry name" value="GGDEF"/>
    <property type="match status" value="1"/>
</dbReference>
<dbReference type="CDD" id="cd01949">
    <property type="entry name" value="GGDEF"/>
    <property type="match status" value="1"/>
</dbReference>
<dbReference type="Pfam" id="PF08448">
    <property type="entry name" value="PAS_4"/>
    <property type="match status" value="1"/>
</dbReference>
<dbReference type="InterPro" id="IPR035965">
    <property type="entry name" value="PAS-like_dom_sf"/>
</dbReference>
<dbReference type="InterPro" id="IPR043128">
    <property type="entry name" value="Rev_trsase/Diguanyl_cyclase"/>
</dbReference>
<dbReference type="CDD" id="cd00130">
    <property type="entry name" value="PAS"/>
    <property type="match status" value="1"/>
</dbReference>
<feature type="transmembrane region" description="Helical" evidence="1">
    <location>
        <begin position="69"/>
        <end position="90"/>
    </location>
</feature>
<dbReference type="NCBIfam" id="TIGR00229">
    <property type="entry name" value="sensory_box"/>
    <property type="match status" value="1"/>
</dbReference>
<feature type="domain" description="EAL" evidence="3">
    <location>
        <begin position="545"/>
        <end position="795"/>
    </location>
</feature>
<protein>
    <submittedName>
        <fullName evidence="5">EAL domain-containing protein</fullName>
    </submittedName>
</protein>
<feature type="domain" description="PAC" evidence="2">
    <location>
        <begin position="305"/>
        <end position="361"/>
    </location>
</feature>
<feature type="domain" description="GGDEF" evidence="4">
    <location>
        <begin position="399"/>
        <end position="536"/>
    </location>
</feature>
<dbReference type="SMART" id="SM00052">
    <property type="entry name" value="EAL"/>
    <property type="match status" value="1"/>
</dbReference>
<evidence type="ECO:0000313" key="6">
    <source>
        <dbReference type="Proteomes" id="UP001057520"/>
    </source>
</evidence>
<dbReference type="PROSITE" id="PS50887">
    <property type="entry name" value="GGDEF"/>
    <property type="match status" value="1"/>
</dbReference>
<dbReference type="CDD" id="cd01948">
    <property type="entry name" value="EAL"/>
    <property type="match status" value="1"/>
</dbReference>
<keyword evidence="6" id="KW-1185">Reference proteome</keyword>
<dbReference type="InterPro" id="IPR029787">
    <property type="entry name" value="Nucleotide_cyclase"/>
</dbReference>
<dbReference type="Gene3D" id="3.30.70.270">
    <property type="match status" value="1"/>
</dbReference>
<dbReference type="InterPro" id="IPR052155">
    <property type="entry name" value="Biofilm_reg_signaling"/>
</dbReference>
<dbReference type="PROSITE" id="PS50883">
    <property type="entry name" value="EAL"/>
    <property type="match status" value="1"/>
</dbReference>
<evidence type="ECO:0000313" key="5">
    <source>
        <dbReference type="EMBL" id="USQ96694.1"/>
    </source>
</evidence>
<dbReference type="InterPro" id="IPR013656">
    <property type="entry name" value="PAS_4"/>
</dbReference>
<keyword evidence="1" id="KW-1133">Transmembrane helix</keyword>
<dbReference type="InterPro" id="IPR000700">
    <property type="entry name" value="PAS-assoc_C"/>
</dbReference>
<evidence type="ECO:0000259" key="3">
    <source>
        <dbReference type="PROSITE" id="PS50883"/>
    </source>
</evidence>
<dbReference type="SUPFAM" id="SSF55073">
    <property type="entry name" value="Nucleotide cyclase"/>
    <property type="match status" value="1"/>
</dbReference>
<organism evidence="5 6">
    <name type="scientific">Caulobacter segnis</name>
    <dbReference type="NCBI Taxonomy" id="88688"/>
    <lineage>
        <taxon>Bacteria</taxon>
        <taxon>Pseudomonadati</taxon>
        <taxon>Pseudomonadota</taxon>
        <taxon>Alphaproteobacteria</taxon>
        <taxon>Caulobacterales</taxon>
        <taxon>Caulobacteraceae</taxon>
        <taxon>Caulobacter</taxon>
    </lineage>
</organism>
<dbReference type="Gene3D" id="3.20.20.450">
    <property type="entry name" value="EAL domain"/>
    <property type="match status" value="1"/>
</dbReference>
<accession>A0ABY4ZVN7</accession>
<dbReference type="InterPro" id="IPR001633">
    <property type="entry name" value="EAL_dom"/>
</dbReference>
<sequence>MRKVASTLIHRGLSALYARLVPHVPEAMAGRVRMEQVQSILRMTPVMMGANIVIAVLVGAAGLASPHTIVLTVWAALVISYALLGLRGWFAARRRKGGKSTVSQHGVNRVVLQAGLLGCLWAILPILTMPREQGFAGAMPMLVACVIAGMIGCGGFALLTLPAAAIAYSTPMALGALWVLATSGDPVLYALGGLLIFCHLVVSVSCLAHAKIFADRLVAAEELEKQKQVVSLLLSDFEEGASDWLWEVDAAGALTYVSDRMAAAAGVDKAGLIGQPMSELCGAAETPTGPVAALSALFAEQKAFRDVTVSIAVGPDGETRQTHWWSLSAKPVHDLNGVFTGFRGVGADITQAREDQARISRLAHYDVLTQLPNRLSFLQALSKAWTDHGKPRSKGGTGAGCAVLCLDLDHFKGVNDSLGHPIGDDLLIQASARLRDRVDDLVGDDGLVSRLGGDEFAVVVAPSPGHAALGELARAIVSDLSLPYAVRGHHVLIGASVGIAVAPFDADDPDGLLKNADLALYRAKGDGRGAYRFFETAMDIWAQERRALELDLRDALAKDELKLFFQPLIGSGEHEVTGFEALLRWQHPTRGLVAPADFIECAEQWGLIGAIGEWVLFEACRTAATWPSHLSVAVNLSPNQFATGDLVSQVRKALKVSGLAPERLELEITEGLLLHDSAKTLKQLAALKVLGVKIAMDDFGTGYSSLAYLWRFPFDKIKIDRSFVAEMQDNTAIADILRTVALLGQTLNLKVTAEGVETPAQARLLADMRCDTFQGFLYGRPMPVGDIPSFLLSNMAQQMRRGDEGHEGEEAAVAG</sequence>
<reference evidence="5 6" key="1">
    <citation type="submission" date="2022-04" db="EMBL/GenBank/DDBJ databases">
        <title>Genome sequence of soybean root-associated Caulobacter segnis RL271.</title>
        <authorList>
            <person name="Longley R."/>
            <person name="Bonito G."/>
            <person name="Trigodet F."/>
            <person name="Crosson S."/>
            <person name="Fiebig A."/>
        </authorList>
    </citation>
    <scope>NUCLEOTIDE SEQUENCE [LARGE SCALE GENOMIC DNA]</scope>
    <source>
        <strain evidence="5 6">RL271</strain>
    </source>
</reference>
<dbReference type="Proteomes" id="UP001057520">
    <property type="component" value="Chromosome"/>
</dbReference>
<dbReference type="PANTHER" id="PTHR44757:SF10">
    <property type="entry name" value="MEMBRANE PROTEIN"/>
    <property type="match status" value="1"/>
</dbReference>
<keyword evidence="1" id="KW-0812">Transmembrane</keyword>
<dbReference type="Gene3D" id="3.30.450.20">
    <property type="entry name" value="PAS domain"/>
    <property type="match status" value="1"/>
</dbReference>
<evidence type="ECO:0000259" key="2">
    <source>
        <dbReference type="PROSITE" id="PS50113"/>
    </source>
</evidence>
<dbReference type="NCBIfam" id="TIGR00254">
    <property type="entry name" value="GGDEF"/>
    <property type="match status" value="1"/>
</dbReference>
<name>A0ABY4ZVN7_9CAUL</name>
<dbReference type="InterPro" id="IPR000160">
    <property type="entry name" value="GGDEF_dom"/>
</dbReference>
<dbReference type="PANTHER" id="PTHR44757">
    <property type="entry name" value="DIGUANYLATE CYCLASE DGCP"/>
    <property type="match status" value="1"/>
</dbReference>